<gene>
    <name evidence="1" type="ORF">ENN26_09145</name>
</gene>
<sequence>MDMGTAIGPEGWRTGQDLLAELYSKAQLAYRELDNLFNEQARYFHEKAEAIIDAFDLTSEKAYLLLDFAEKLVDCLYRAYPQSEAKLQKLLTALENSNVKVELSQRGTKTLHVRPVDENWYIIATRRRERKTWIFSMPIHGVSAEAEFPDLLNLSDQDLYYLQAGWRASDEGEESIWPKMETTQTWQVLAWVAIRSGLQQIAIHRLNLNMKKPSISWLIIAKSWEQQWRTPEGKVLAQKEAEQNVLGLLTWYLGDGRRHKRDYIYKVGNNDKYKSKSIIADIVKEAYRTRYGTLLDIIESDKWATLKSLQSRWNPVHAELAGYTFLLSWTGKPQASIQFKTQQEAQKCIETLREHGITQIRTTLNKKKYIRVYFTTHEVLKLAENYQEWRKALKQLAEKHGLQPKTPMLRRLLELAENPPPALQR</sequence>
<dbReference type="EMBL" id="DSAY01000172">
    <property type="protein sequence ID" value="HDP15920.1"/>
    <property type="molecule type" value="Genomic_DNA"/>
</dbReference>
<reference evidence="1" key="1">
    <citation type="journal article" date="2020" name="mSystems">
        <title>Genome- and Community-Level Interaction Insights into Carbon Utilization and Element Cycling Functions of Hydrothermarchaeota in Hydrothermal Sediment.</title>
        <authorList>
            <person name="Zhou Z."/>
            <person name="Liu Y."/>
            <person name="Xu W."/>
            <person name="Pan J."/>
            <person name="Luo Z.H."/>
            <person name="Li M."/>
        </authorList>
    </citation>
    <scope>NUCLEOTIDE SEQUENCE [LARGE SCALE GENOMIC DNA]</scope>
    <source>
        <strain evidence="1">SpSt-116</strain>
    </source>
</reference>
<accession>A0A7C1CEU0</accession>
<dbReference type="AlphaFoldDB" id="A0A7C1CEU0"/>
<name>A0A7C1CEU0_9CREN</name>
<organism evidence="1">
    <name type="scientific">Thermofilum adornatum</name>
    <dbReference type="NCBI Taxonomy" id="1365176"/>
    <lineage>
        <taxon>Archaea</taxon>
        <taxon>Thermoproteota</taxon>
        <taxon>Thermoprotei</taxon>
        <taxon>Thermofilales</taxon>
        <taxon>Thermofilaceae</taxon>
        <taxon>Thermofilum</taxon>
    </lineage>
</organism>
<protein>
    <submittedName>
        <fullName evidence="1">Uncharacterized protein</fullName>
    </submittedName>
</protein>
<comment type="caution">
    <text evidence="1">The sequence shown here is derived from an EMBL/GenBank/DDBJ whole genome shotgun (WGS) entry which is preliminary data.</text>
</comment>
<proteinExistence type="predicted"/>
<evidence type="ECO:0000313" key="1">
    <source>
        <dbReference type="EMBL" id="HDP15920.1"/>
    </source>
</evidence>